<dbReference type="GO" id="GO:0016746">
    <property type="term" value="F:acyltransferase activity"/>
    <property type="evidence" value="ECO:0007669"/>
    <property type="project" value="UniProtKB-KW"/>
</dbReference>
<feature type="domain" description="Beta-ketoacyl-[acyl-carrier-protein] synthase III C-terminal" evidence="3">
    <location>
        <begin position="263"/>
        <end position="345"/>
    </location>
</feature>
<keyword evidence="2" id="KW-0012">Acyltransferase</keyword>
<name>A0A1H1KK09_9BURK</name>
<evidence type="ECO:0000256" key="2">
    <source>
        <dbReference type="ARBA" id="ARBA00023315"/>
    </source>
</evidence>
<proteinExistence type="predicted"/>
<dbReference type="Proteomes" id="UP000199365">
    <property type="component" value="Unassembled WGS sequence"/>
</dbReference>
<dbReference type="InterPro" id="IPR013747">
    <property type="entry name" value="ACP_syn_III_C"/>
</dbReference>
<keyword evidence="1" id="KW-0808">Transferase</keyword>
<dbReference type="EMBL" id="FNKX01000005">
    <property type="protein sequence ID" value="SDR62576.1"/>
    <property type="molecule type" value="Genomic_DNA"/>
</dbReference>
<reference evidence="5" key="1">
    <citation type="submission" date="2016-10" db="EMBL/GenBank/DDBJ databases">
        <authorList>
            <person name="Varghese N."/>
            <person name="Submissions S."/>
        </authorList>
    </citation>
    <scope>NUCLEOTIDE SEQUENCE [LARGE SCALE GENOMIC DNA]</scope>
    <source>
        <strain evidence="5">DUS833</strain>
    </source>
</reference>
<dbReference type="Gene3D" id="3.40.47.10">
    <property type="match status" value="2"/>
</dbReference>
<protein>
    <submittedName>
        <fullName evidence="4">3-oxoacyl-[acyl-carrier-protein] synthase III</fullName>
    </submittedName>
</protein>
<evidence type="ECO:0000313" key="5">
    <source>
        <dbReference type="Proteomes" id="UP000199365"/>
    </source>
</evidence>
<keyword evidence="5" id="KW-1185">Reference proteome</keyword>
<dbReference type="PANTHER" id="PTHR34069">
    <property type="entry name" value="3-OXOACYL-[ACYL-CARRIER-PROTEIN] SYNTHASE 3"/>
    <property type="match status" value="1"/>
</dbReference>
<evidence type="ECO:0000313" key="4">
    <source>
        <dbReference type="EMBL" id="SDR62576.1"/>
    </source>
</evidence>
<organism evidence="4 5">
    <name type="scientific">Paraburkholderia tuberum</name>
    <dbReference type="NCBI Taxonomy" id="157910"/>
    <lineage>
        <taxon>Bacteria</taxon>
        <taxon>Pseudomonadati</taxon>
        <taxon>Pseudomonadota</taxon>
        <taxon>Betaproteobacteria</taxon>
        <taxon>Burkholderiales</taxon>
        <taxon>Burkholderiaceae</taxon>
        <taxon>Paraburkholderia</taxon>
    </lineage>
</organism>
<dbReference type="PANTHER" id="PTHR34069:SF3">
    <property type="entry name" value="ACYL-COA:ACYL-COA ALKYLTRANSFERASE"/>
    <property type="match status" value="1"/>
</dbReference>
<dbReference type="GO" id="GO:0044550">
    <property type="term" value="P:secondary metabolite biosynthetic process"/>
    <property type="evidence" value="ECO:0007669"/>
    <property type="project" value="TreeGrafter"/>
</dbReference>
<dbReference type="SUPFAM" id="SSF53901">
    <property type="entry name" value="Thiolase-like"/>
    <property type="match status" value="2"/>
</dbReference>
<evidence type="ECO:0000256" key="1">
    <source>
        <dbReference type="ARBA" id="ARBA00022679"/>
    </source>
</evidence>
<sequence>MKIAGIRAAVPSRTVTNRHIEDMVAEHSTELGERDLREALRRVSFFLTYSGSRERRWLSDGEVPFDLLSQAVSEAIAEAQLQRSEIDLIVYTGVDRGFLEPAMAYLIGAALGMPQAHCFDIVDACMSWTRAAFVVSSLLSTSQYRNALIVNCEFNMRTDGRVNPRCFRLGNVDEVEWNLAAYTLGEAASATVLVRDDTRLWEFHFRSEAQYSDLCSVPLDAYMGYCVPQPRLGRNGPNYFHSFASEMFRVGKPHAIDIFNRLSVPHEEIKAIFPHAASMQAWWEMGTKLGVQDKIQSIYPDLGNLVSASVPVALARAREAGSVREGDQLAGWVGSAGMSFASFAFAL</sequence>
<dbReference type="RefSeq" id="WP_090812699.1">
    <property type="nucleotide sequence ID" value="NZ_FNKX01000005.1"/>
</dbReference>
<dbReference type="STRING" id="157910.SAMN05445850_8278"/>
<dbReference type="InterPro" id="IPR016039">
    <property type="entry name" value="Thiolase-like"/>
</dbReference>
<accession>A0A1H1KK09</accession>
<dbReference type="Pfam" id="PF08541">
    <property type="entry name" value="ACP_syn_III_C"/>
    <property type="match status" value="1"/>
</dbReference>
<gene>
    <name evidence="4" type="ORF">SAMN05445850_8278</name>
</gene>
<dbReference type="AlphaFoldDB" id="A0A1H1KK09"/>
<evidence type="ECO:0000259" key="3">
    <source>
        <dbReference type="Pfam" id="PF08541"/>
    </source>
</evidence>